<gene>
    <name evidence="5" type="ORF">H9Q72_011870</name>
</gene>
<organism evidence="5 6">
    <name type="scientific">Fusarium xylarioides</name>
    <dbReference type="NCBI Taxonomy" id="221167"/>
    <lineage>
        <taxon>Eukaryota</taxon>
        <taxon>Fungi</taxon>
        <taxon>Dikarya</taxon>
        <taxon>Ascomycota</taxon>
        <taxon>Pezizomycotina</taxon>
        <taxon>Sordariomycetes</taxon>
        <taxon>Hypocreomycetidae</taxon>
        <taxon>Hypocreales</taxon>
        <taxon>Nectriaceae</taxon>
        <taxon>Fusarium</taxon>
        <taxon>Fusarium fujikuroi species complex</taxon>
    </lineage>
</organism>
<dbReference type="PRINTS" id="PR01415">
    <property type="entry name" value="ANKYRIN"/>
</dbReference>
<dbReference type="Pfam" id="PF00023">
    <property type="entry name" value="Ank"/>
    <property type="match status" value="2"/>
</dbReference>
<protein>
    <submittedName>
        <fullName evidence="5">Uncharacterized protein</fullName>
    </submittedName>
</protein>
<feature type="compositionally biased region" description="Acidic residues" evidence="4">
    <location>
        <begin position="1165"/>
        <end position="1184"/>
    </location>
</feature>
<feature type="repeat" description="ANK" evidence="3">
    <location>
        <begin position="1326"/>
        <end position="1358"/>
    </location>
</feature>
<proteinExistence type="predicted"/>
<feature type="region of interest" description="Disordered" evidence="4">
    <location>
        <begin position="1164"/>
        <end position="1204"/>
    </location>
</feature>
<dbReference type="Pfam" id="PF13637">
    <property type="entry name" value="Ank_4"/>
    <property type="match status" value="1"/>
</dbReference>
<evidence type="ECO:0000256" key="4">
    <source>
        <dbReference type="SAM" id="MobiDB-lite"/>
    </source>
</evidence>
<dbReference type="PANTHER" id="PTHR24123">
    <property type="entry name" value="ANKYRIN REPEAT-CONTAINING"/>
    <property type="match status" value="1"/>
</dbReference>
<keyword evidence="1" id="KW-0677">Repeat</keyword>
<dbReference type="EMBL" id="JADFTT010000587">
    <property type="protein sequence ID" value="KAG5760011.1"/>
    <property type="molecule type" value="Genomic_DNA"/>
</dbReference>
<dbReference type="Gene3D" id="1.25.40.20">
    <property type="entry name" value="Ankyrin repeat-containing domain"/>
    <property type="match status" value="5"/>
</dbReference>
<dbReference type="SUPFAM" id="SSF48403">
    <property type="entry name" value="Ankyrin repeat"/>
    <property type="match status" value="3"/>
</dbReference>
<feature type="repeat" description="ANK" evidence="3">
    <location>
        <begin position="1723"/>
        <end position="1755"/>
    </location>
</feature>
<reference evidence="5" key="1">
    <citation type="journal article" date="2020" name="bioRxiv">
        <title>Historical genomics reveals the evolutionary mechanisms behind multiple outbreaks of the host-specific coffee wilt pathogen Fusarium xylarioides.</title>
        <authorList>
            <person name="Peck D."/>
            <person name="Nowell R.W."/>
            <person name="Flood J."/>
            <person name="Ryan M.J."/>
            <person name="Barraclough T.G."/>
        </authorList>
    </citation>
    <scope>NUCLEOTIDE SEQUENCE</scope>
    <source>
        <strain evidence="5">IMI 127659i</strain>
    </source>
</reference>
<feature type="repeat" description="ANK" evidence="3">
    <location>
        <begin position="1556"/>
        <end position="1588"/>
    </location>
</feature>
<dbReference type="InterPro" id="IPR027417">
    <property type="entry name" value="P-loop_NTPase"/>
</dbReference>
<feature type="repeat" description="ANK" evidence="3">
    <location>
        <begin position="1225"/>
        <end position="1257"/>
    </location>
</feature>
<reference evidence="5" key="2">
    <citation type="submission" date="2020-10" db="EMBL/GenBank/DDBJ databases">
        <authorList>
            <person name="Peck L.D."/>
            <person name="Nowell R.W."/>
            <person name="Flood J."/>
            <person name="Ryan M.J."/>
            <person name="Barraclough T.G."/>
        </authorList>
    </citation>
    <scope>NUCLEOTIDE SEQUENCE</scope>
    <source>
        <strain evidence="5">IMI 127659i</strain>
    </source>
</reference>
<dbReference type="Proteomes" id="UP000750502">
    <property type="component" value="Unassembled WGS sequence"/>
</dbReference>
<dbReference type="Pfam" id="PF13857">
    <property type="entry name" value="Ank_5"/>
    <property type="match status" value="1"/>
</dbReference>
<dbReference type="PANTHER" id="PTHR24123:SF33">
    <property type="entry name" value="PROTEIN HOS4"/>
    <property type="match status" value="1"/>
</dbReference>
<feature type="repeat" description="ANK" evidence="3">
    <location>
        <begin position="1523"/>
        <end position="1555"/>
    </location>
</feature>
<feature type="repeat" description="ANK" evidence="3">
    <location>
        <begin position="1028"/>
        <end position="1060"/>
    </location>
</feature>
<feature type="repeat" description="ANK" evidence="3">
    <location>
        <begin position="1490"/>
        <end position="1522"/>
    </location>
</feature>
<evidence type="ECO:0000256" key="1">
    <source>
        <dbReference type="ARBA" id="ARBA00022737"/>
    </source>
</evidence>
<accession>A0A9P7HGW0</accession>
<dbReference type="InterPro" id="IPR036770">
    <property type="entry name" value="Ankyrin_rpt-contain_sf"/>
</dbReference>
<feature type="compositionally biased region" description="Acidic residues" evidence="4">
    <location>
        <begin position="75"/>
        <end position="90"/>
    </location>
</feature>
<dbReference type="OrthoDB" id="5090952at2759"/>
<comment type="caution">
    <text evidence="5">The sequence shown here is derived from an EMBL/GenBank/DDBJ whole genome shotgun (WGS) entry which is preliminary data.</text>
</comment>
<dbReference type="SUPFAM" id="SSF52540">
    <property type="entry name" value="P-loop containing nucleoside triphosphate hydrolases"/>
    <property type="match status" value="1"/>
</dbReference>
<dbReference type="Pfam" id="PF12796">
    <property type="entry name" value="Ank_2"/>
    <property type="match status" value="5"/>
</dbReference>
<feature type="region of interest" description="Disordered" evidence="4">
    <location>
        <begin position="75"/>
        <end position="117"/>
    </location>
</feature>
<feature type="repeat" description="ANK" evidence="3">
    <location>
        <begin position="1390"/>
        <end position="1422"/>
    </location>
</feature>
<dbReference type="InterPro" id="IPR002110">
    <property type="entry name" value="Ankyrin_rpt"/>
</dbReference>
<name>A0A9P7HGW0_9HYPO</name>
<dbReference type="InterPro" id="IPR051165">
    <property type="entry name" value="Multifunctional_ANK_Repeat"/>
</dbReference>
<evidence type="ECO:0000256" key="3">
    <source>
        <dbReference type="PROSITE-ProRule" id="PRU00023"/>
    </source>
</evidence>
<evidence type="ECO:0000313" key="6">
    <source>
        <dbReference type="Proteomes" id="UP000750502"/>
    </source>
</evidence>
<keyword evidence="2 3" id="KW-0040">ANK repeat</keyword>
<evidence type="ECO:0000313" key="5">
    <source>
        <dbReference type="EMBL" id="KAG5760011.1"/>
    </source>
</evidence>
<sequence length="1878" mass="208348">MDYDMASGGPKVKGPKFNIYLVGFPLPNFKPNDKVPMVDMIRNLVPEAHVRMHNIFRDYNYESLQEIHETMYENENDDADDDDLDDSPDEEVTRVPPSDMGGSEERDDSNPPQTMSTAIPAVNATSISKAGEVSSMATVPTYEAFSPGWIQTEAVNLLSRIQKRAESDSGHSQNKVLLAGYGFGGIVVKQAIITANTTPQFYNIALDIVKLGFFATPHRQTGRFAWEEVLLSMLKETNTSYRGRLSKILLALVDSVSHLSHTFWRFVAKYPIVNFVHNVPDTGPKGTSDTENYVFGNNFERVVSWPTLSPDELGYCRMDDIEQHTILREHFYPCENFSSVRKDINAKVYFETLQAVSASRWIYYEQPMLERADDYAVLRKTFRSLIRNVCFSNICGRSVQVIGPKGSGKSLLANLVLHNIWQTSAVVVVENRRDRSRKVLPTIYDICISFIHQIISQQPLLFIPVQNFMSQILSQNVWTEELVLSVLSSILRQSQATHYLVVIHEFEMWPNEIRSWWPRLEGMLDKSSGSTCSFLTTSMELLPDFSTKIPHVLDLTNSANKYKRTLINEKLRELLDHGYSAGVQNEGSNNDIKELIVSNAMKYQGAFSSLSAYLGRLFRSFSISSFESIQNSISAAPESEGKLYEQGLSIVNDHPANVRRWSIRVISWTLLVLRPLRIEEMVVAAAVDAQSSSLHDIDSNLSMYLERDIRAHLQDLIEVENSHVKISSSLARGILSQNNKSPVLDLETDLSLTVYCLQYLQIVLGSEMPGYWDDCLSQKSYKYLRQSPKKPVLELLHYACRFWPSHFLRAEDVEGSLQKRVVEFLNNTTISRRWFKLYSLAHGTNEEVKSCTNMSPILESDTTRDVLERTKNLSPAEMARDVGLLSIVPFLMTDASSPTYGKPVRVQRGSMKYDAILIDSSSEYYLDCLIAAFDLDAVRDLLSREKDRTSKFFPLHRAAFLGCLPMVQLLVDLVDDPCQPSEKGQTALHVAAIGGHTDIIDFLSREATDDDSGRELNCRGMINAKDDRQRTPLIAAIQSGKIEASIFLATSGADLSIVDDTGRTSLHHAVLCCPQITDTLVSLFKDALYIKDNLGCSPLHLAAQTGDASCASSLLSAAISLNNLSGLVNGFDNYSKTPLHLAAENGRTEVAKILIQAAESAIEGSAEEAESQENVEDHDDENSDSDSSTTASDQSNSMPESPETLAAKGGHLVILKALLSRDAKLNPSLLEVAAGAGQLLIVEYLLKKGANPNEKNGARKTPLSSASSSDRNEVVKALLRCGATINLEDHNRKIALHYAAEYNNYDIVTTLLDHPKKVNIDALDSQRYTPLHCACMKGNDRIASLLLESKASWNARSQKGETPLHLSVLSSETVEELLRVGADHDPTDILMQTPLHKAAHHNSLESVKLLVKRGAAINSYDSDGELPLSLAIKHNDTELLQELYTDSLRDSMSETTRWKVLSSAIEEQSLIALGFLHSMVESAVGTTNDDGNTLLHLAAGNKSLDIVTSLIGYGFDVNQPGAGGSTPLLEATSASQAPIVQRLVDSGADVDRADKSLDTPLFLATIRNRLDIIDILLRAGADINKTCSNGETPLYTSIYDGLREATVRLLEAGAEVDMTTKDGWTPFHAAADNVDIMNILLERTENPKVNAQNEDGKSALFFAASWGHWDVVKVLLEHNADPDLVSDEGCTPLAAAVGNEYESVVIHLLEHARGLDLNHRDNEGRTCLHIAIATNQVDTARRLIDEGADLTINTTDGDSCLNIAVTFASTEMLSIIMNSRSWDKKQLVSAYWHAVLNKTVDIGWEQDFDRFKREQPEIISFIVSKDPSLLMEVSDGRNAVETVINMRNLEDEDDEQTLVAVKKENPQPFSLQAVQVAW</sequence>
<keyword evidence="6" id="KW-1185">Reference proteome</keyword>
<evidence type="ECO:0000256" key="2">
    <source>
        <dbReference type="ARBA" id="ARBA00023043"/>
    </source>
</evidence>
<feature type="repeat" description="ANK" evidence="3">
    <location>
        <begin position="1655"/>
        <end position="1687"/>
    </location>
</feature>
<feature type="repeat" description="ANK" evidence="3">
    <location>
        <begin position="1258"/>
        <end position="1290"/>
    </location>
</feature>
<dbReference type="PROSITE" id="PS50088">
    <property type="entry name" value="ANK_REPEAT"/>
    <property type="match status" value="14"/>
</dbReference>
<feature type="repeat" description="ANK" evidence="3">
    <location>
        <begin position="983"/>
        <end position="1015"/>
    </location>
</feature>
<feature type="compositionally biased region" description="Low complexity" evidence="4">
    <location>
        <begin position="1185"/>
        <end position="1197"/>
    </location>
</feature>
<feature type="repeat" description="ANK" evidence="3">
    <location>
        <begin position="1134"/>
        <end position="1156"/>
    </location>
</feature>
<dbReference type="PROSITE" id="PS50297">
    <property type="entry name" value="ANK_REP_REGION"/>
    <property type="match status" value="12"/>
</dbReference>
<feature type="repeat" description="ANK" evidence="3">
    <location>
        <begin position="1094"/>
        <end position="1126"/>
    </location>
</feature>
<feature type="repeat" description="ANK" evidence="3">
    <location>
        <begin position="1589"/>
        <end position="1621"/>
    </location>
</feature>
<dbReference type="SMART" id="SM00248">
    <property type="entry name" value="ANK"/>
    <property type="match status" value="23"/>
</dbReference>